<evidence type="ECO:0000259" key="10">
    <source>
        <dbReference type="SMART" id="SM00532"/>
    </source>
</evidence>
<dbReference type="GO" id="GO:0003911">
    <property type="term" value="F:DNA ligase (NAD+) activity"/>
    <property type="evidence" value="ECO:0007669"/>
    <property type="project" value="UniProtKB-UniRule"/>
</dbReference>
<feature type="domain" description="NAD-dependent DNA ligase N-terminal" evidence="10">
    <location>
        <begin position="32"/>
        <end position="432"/>
    </location>
</feature>
<dbReference type="NCBIfam" id="NF005987">
    <property type="entry name" value="PRK08097.1"/>
    <property type="match status" value="1"/>
</dbReference>
<feature type="active site" description="N6-AMP-lysine intermediate" evidence="7">
    <location>
        <position position="129"/>
    </location>
</feature>
<keyword evidence="4 7" id="KW-0520">NAD</keyword>
<evidence type="ECO:0000256" key="3">
    <source>
        <dbReference type="ARBA" id="ARBA00022763"/>
    </source>
</evidence>
<keyword evidence="2 7" id="KW-0235">DNA replication</keyword>
<dbReference type="EC" id="6.5.1.2" evidence="7"/>
<evidence type="ECO:0000256" key="2">
    <source>
        <dbReference type="ARBA" id="ARBA00022705"/>
    </source>
</evidence>
<dbReference type="HAMAP" id="MF_01587">
    <property type="entry name" value="DNA_ligase_B"/>
    <property type="match status" value="1"/>
</dbReference>
<dbReference type="PANTHER" id="PTHR47810">
    <property type="entry name" value="DNA LIGASE"/>
    <property type="match status" value="1"/>
</dbReference>
<dbReference type="InterPro" id="IPR018239">
    <property type="entry name" value="DNA_ligase_AS"/>
</dbReference>
<dbReference type="GO" id="GO:0006281">
    <property type="term" value="P:DNA repair"/>
    <property type="evidence" value="ECO:0007669"/>
    <property type="project" value="UniProtKB-KW"/>
</dbReference>
<dbReference type="InterPro" id="IPR013839">
    <property type="entry name" value="DNAligase_adenylation"/>
</dbReference>
<comment type="function">
    <text evidence="7">Catalyzes the formation of phosphodiester linkages between 5'-phosphoryl and 3'-hydroxyl groups in double-stranded DNA using NAD as a coenzyme and as the energy source for the reaction.</text>
</comment>
<dbReference type="SUPFAM" id="SSF47781">
    <property type="entry name" value="RuvA domain 2-like"/>
    <property type="match status" value="1"/>
</dbReference>
<evidence type="ECO:0000256" key="7">
    <source>
        <dbReference type="HAMAP-Rule" id="MF_01587"/>
    </source>
</evidence>
<dbReference type="PANTHER" id="PTHR47810:SF1">
    <property type="entry name" value="DNA LIGASE B"/>
    <property type="match status" value="1"/>
</dbReference>
<dbReference type="Gene3D" id="1.10.287.610">
    <property type="entry name" value="Helix hairpin bin"/>
    <property type="match status" value="1"/>
</dbReference>
<comment type="similarity">
    <text evidence="7">Belongs to the NAD-dependent DNA ligase family. LigB subfamily.</text>
</comment>
<evidence type="ECO:0000256" key="6">
    <source>
        <dbReference type="ARBA" id="ARBA00034005"/>
    </source>
</evidence>
<name>A0A7X3H857_9GAMM</name>
<keyword evidence="5 7" id="KW-0234">DNA repair</keyword>
<organism evidence="11 12">
    <name type="scientific">Metapseudomonas otitidis</name>
    <dbReference type="NCBI Taxonomy" id="319939"/>
    <lineage>
        <taxon>Bacteria</taxon>
        <taxon>Pseudomonadati</taxon>
        <taxon>Pseudomonadota</taxon>
        <taxon>Gammaproteobacteria</taxon>
        <taxon>Pseudomonadales</taxon>
        <taxon>Pseudomonadaceae</taxon>
        <taxon>Metapseudomonas</taxon>
    </lineage>
</organism>
<dbReference type="Gene3D" id="3.30.470.30">
    <property type="entry name" value="DNA ligase/mRNA capping enzyme"/>
    <property type="match status" value="1"/>
</dbReference>
<dbReference type="EMBL" id="WTFN01000016">
    <property type="protein sequence ID" value="MWK56056.1"/>
    <property type="molecule type" value="Genomic_DNA"/>
</dbReference>
<evidence type="ECO:0000256" key="8">
    <source>
        <dbReference type="SAM" id="MobiDB-lite"/>
    </source>
</evidence>
<proteinExistence type="inferred from homology"/>
<dbReference type="Pfam" id="PF03120">
    <property type="entry name" value="OB_DNA_ligase"/>
    <property type="match status" value="1"/>
</dbReference>
<protein>
    <recommendedName>
        <fullName evidence="7">DNA ligase B</fullName>
        <ecNumber evidence="7">6.5.1.2</ecNumber>
    </recommendedName>
    <alternativeName>
        <fullName evidence="7">Polydeoxyribonucleotide synthase [NAD(+)] B</fullName>
    </alternativeName>
</protein>
<dbReference type="SMART" id="SM00532">
    <property type="entry name" value="LIGANc"/>
    <property type="match status" value="1"/>
</dbReference>
<dbReference type="SUPFAM" id="SSF56091">
    <property type="entry name" value="DNA ligase/mRNA capping enzyme, catalytic domain"/>
    <property type="match status" value="1"/>
</dbReference>
<dbReference type="SUPFAM" id="SSF50249">
    <property type="entry name" value="Nucleic acid-binding proteins"/>
    <property type="match status" value="1"/>
</dbReference>
<dbReference type="InterPro" id="IPR010994">
    <property type="entry name" value="RuvA_2-like"/>
</dbReference>
<dbReference type="Gene3D" id="2.40.50.140">
    <property type="entry name" value="Nucleic acid-binding proteins"/>
    <property type="match status" value="1"/>
</dbReference>
<sequence length="566" mass="62282">MRTSALLLLLLLLTLPVATFATPSCPDWPAGKARQELTTLDTQLAAWNQAYHLEGHSPVADELYDQALAERDRLDRCFPNGAGAPPDPLDGAGGKQLHPVPQTGLDKLADASALARWMRGREDFWVQPKVDGVAVTLVYQDGHLAQAISRGDGRQGEDWTARARQLPAVPTELPGLAGRQVLQGELYWKRPGHVQAQAGGQGARGRVAGLMARQRLSDEDAAGIGLFVWDWPGGPLEMAARLDRLAQLGLDDTRRLTRPVHSAAEVEKLREQWYRSPLPFASDGIVVRQGRAPAPHTWEPRPPHWAVAWKYPFAQALAEVRRVEFRIGRTGRITPLLHLEPVTLEDRRIQRVGLGSLERWQALDVRPGDRVAVALAGLTIPRVDAVVTRAVERPALEAPDPALFHPLSCWTPEAMCRPQFLARLAWLSGKQGLDMRGIGAGTWEQLLQAGKLEGLLDWLDLETTRLDTVPGFSHTRSQAFHETRERVLRRPFADWLKALGAPPGHSVAEGEDWRALAALDEADWRQRPGVGPKRAAQLKAFFHHPQVANLAARLGAAGVEGFAPAQ</sequence>
<evidence type="ECO:0000256" key="5">
    <source>
        <dbReference type="ARBA" id="ARBA00023204"/>
    </source>
</evidence>
<feature type="signal peptide" evidence="9">
    <location>
        <begin position="1"/>
        <end position="21"/>
    </location>
</feature>
<dbReference type="RefSeq" id="WP_160480511.1">
    <property type="nucleotide sequence ID" value="NZ_WTFN01000016.1"/>
</dbReference>
<dbReference type="InterPro" id="IPR033136">
    <property type="entry name" value="DNA_ligase_CS"/>
</dbReference>
<evidence type="ECO:0000256" key="1">
    <source>
        <dbReference type="ARBA" id="ARBA00022598"/>
    </source>
</evidence>
<evidence type="ECO:0000256" key="9">
    <source>
        <dbReference type="SAM" id="SignalP"/>
    </source>
</evidence>
<comment type="catalytic activity">
    <reaction evidence="6 7">
        <text>NAD(+) + (deoxyribonucleotide)n-3'-hydroxyl + 5'-phospho-(deoxyribonucleotide)m = (deoxyribonucleotide)n+m + AMP + beta-nicotinamide D-nucleotide.</text>
        <dbReference type="EC" id="6.5.1.2"/>
    </reaction>
</comment>
<dbReference type="GO" id="GO:0006260">
    <property type="term" value="P:DNA replication"/>
    <property type="evidence" value="ECO:0007669"/>
    <property type="project" value="UniProtKB-KW"/>
</dbReference>
<accession>A0A7X3H857</accession>
<evidence type="ECO:0000256" key="4">
    <source>
        <dbReference type="ARBA" id="ARBA00023027"/>
    </source>
</evidence>
<feature type="chain" id="PRO_5030793492" description="DNA ligase B" evidence="9">
    <location>
        <begin position="22"/>
        <end position="566"/>
    </location>
</feature>
<dbReference type="InterPro" id="IPR013840">
    <property type="entry name" value="DNAligase_N"/>
</dbReference>
<dbReference type="Pfam" id="PF01653">
    <property type="entry name" value="DNA_ligase_aden"/>
    <property type="match status" value="1"/>
</dbReference>
<evidence type="ECO:0000313" key="12">
    <source>
        <dbReference type="Proteomes" id="UP000461288"/>
    </source>
</evidence>
<dbReference type="PROSITE" id="PS01056">
    <property type="entry name" value="DNA_LIGASE_N2"/>
    <property type="match status" value="1"/>
</dbReference>
<dbReference type="Gene3D" id="1.10.150.20">
    <property type="entry name" value="5' to 3' exonuclease, C-terminal subdomain"/>
    <property type="match status" value="1"/>
</dbReference>
<reference evidence="11 12" key="1">
    <citation type="submission" date="2019-12" db="EMBL/GenBank/DDBJ databases">
        <title>Draft genome sequence of Pseudomonas otitidis recovered from a chicken carcass.</title>
        <authorList>
            <person name="Vieira T.R."/>
            <person name="Oliviera E.F.C."/>
            <person name="Silva N.M.V."/>
            <person name="Sambrano G.E."/>
            <person name="Cibulski S.P."/>
            <person name="Cardoso M.R.I."/>
        </authorList>
    </citation>
    <scope>NUCLEOTIDE SEQUENCE [LARGE SCALE GENOMIC DNA]</scope>
    <source>
        <strain evidence="11 12">25_K</strain>
    </source>
</reference>
<keyword evidence="9" id="KW-0732">Signal</keyword>
<dbReference type="InterPro" id="IPR020923">
    <property type="entry name" value="DNA_ligase_B"/>
</dbReference>
<dbReference type="InterPro" id="IPR050326">
    <property type="entry name" value="NAD_dep_DNA_ligaseB"/>
</dbReference>
<dbReference type="InterPro" id="IPR004150">
    <property type="entry name" value="NAD_DNA_ligase_OB"/>
</dbReference>
<comment type="caution">
    <text evidence="11">The sequence shown here is derived from an EMBL/GenBank/DDBJ whole genome shotgun (WGS) entry which is preliminary data.</text>
</comment>
<dbReference type="Proteomes" id="UP000461288">
    <property type="component" value="Unassembled WGS sequence"/>
</dbReference>
<dbReference type="AlphaFoldDB" id="A0A7X3H857"/>
<feature type="region of interest" description="Disordered" evidence="8">
    <location>
        <begin position="76"/>
        <end position="97"/>
    </location>
</feature>
<keyword evidence="3 7" id="KW-0227">DNA damage</keyword>
<dbReference type="PROSITE" id="PS01055">
    <property type="entry name" value="DNA_LIGASE_N1"/>
    <property type="match status" value="1"/>
</dbReference>
<dbReference type="InterPro" id="IPR012340">
    <property type="entry name" value="NA-bd_OB-fold"/>
</dbReference>
<gene>
    <name evidence="7 11" type="primary">ligB</name>
    <name evidence="11" type="ORF">GO594_08725</name>
</gene>
<evidence type="ECO:0000313" key="11">
    <source>
        <dbReference type="EMBL" id="MWK56056.1"/>
    </source>
</evidence>
<keyword evidence="1 7" id="KW-0436">Ligase</keyword>